<feature type="repeat" description="WD" evidence="3">
    <location>
        <begin position="335"/>
        <end position="367"/>
    </location>
</feature>
<dbReference type="VEuPathDB" id="TriTrypDB:LmjF.26.1590"/>
<dbReference type="SUPFAM" id="SSF47473">
    <property type="entry name" value="EF-hand"/>
    <property type="match status" value="1"/>
</dbReference>
<dbReference type="AlphaFoldDB" id="Q4Q935"/>
<organism evidence="4 5">
    <name type="scientific">Leishmania major</name>
    <dbReference type="NCBI Taxonomy" id="5664"/>
    <lineage>
        <taxon>Eukaryota</taxon>
        <taxon>Discoba</taxon>
        <taxon>Euglenozoa</taxon>
        <taxon>Kinetoplastea</taxon>
        <taxon>Metakinetoplastina</taxon>
        <taxon>Trypanosomatida</taxon>
        <taxon>Trypanosomatidae</taxon>
        <taxon>Leishmaniinae</taxon>
        <taxon>Leishmania</taxon>
    </lineage>
</organism>
<evidence type="ECO:0000256" key="3">
    <source>
        <dbReference type="PROSITE-ProRule" id="PRU00221"/>
    </source>
</evidence>
<dbReference type="Gene3D" id="1.10.238.10">
    <property type="entry name" value="EF-hand"/>
    <property type="match status" value="1"/>
</dbReference>
<dbReference type="SMART" id="SM00320">
    <property type="entry name" value="WD40"/>
    <property type="match status" value="4"/>
</dbReference>
<evidence type="ECO:0000256" key="1">
    <source>
        <dbReference type="ARBA" id="ARBA00022574"/>
    </source>
</evidence>
<dbReference type="Pfam" id="PF00400">
    <property type="entry name" value="WD40"/>
    <property type="match status" value="3"/>
</dbReference>
<dbReference type="Proteomes" id="UP000000542">
    <property type="component" value="Chromosome 26"/>
</dbReference>
<dbReference type="InterPro" id="IPR015943">
    <property type="entry name" value="WD40/YVTN_repeat-like_dom_sf"/>
</dbReference>
<evidence type="ECO:0000313" key="5">
    <source>
        <dbReference type="Proteomes" id="UP000000542"/>
    </source>
</evidence>
<proteinExistence type="predicted"/>
<protein>
    <submittedName>
        <fullName evidence="4">Uncharacterized protein</fullName>
    </submittedName>
</protein>
<accession>Q4Q935</accession>
<evidence type="ECO:0000256" key="2">
    <source>
        <dbReference type="ARBA" id="ARBA00022737"/>
    </source>
</evidence>
<dbReference type="VEuPathDB" id="TriTrypDB:LMJFC_260023300"/>
<gene>
    <name evidence="4" type="ORF">LMJF_26_1590</name>
</gene>
<keyword evidence="2" id="KW-0677">Repeat</keyword>
<reference evidence="4 5" key="2">
    <citation type="journal article" date="2011" name="Genome Res.">
        <title>Chromosome and gene copy number variation allow major structural change between species and strains of Leishmania.</title>
        <authorList>
            <person name="Rogers M.B."/>
            <person name="Hilley J.D."/>
            <person name="Dickens N.J."/>
            <person name="Wilkes J."/>
            <person name="Bates P.A."/>
            <person name="Depledge D.P."/>
            <person name="Harris D."/>
            <person name="Her Y."/>
            <person name="Herzyk P."/>
            <person name="Imamura H."/>
            <person name="Otto T.D."/>
            <person name="Sanders M."/>
            <person name="Seeger K."/>
            <person name="Dujardin J.C."/>
            <person name="Berriman M."/>
            <person name="Smith D.F."/>
            <person name="Hertz-Fowler C."/>
            <person name="Mottram J.C."/>
        </authorList>
    </citation>
    <scope>NUCLEOTIDE SEQUENCE [LARGE SCALE GENOMIC DNA]</scope>
    <source>
        <strain evidence="5">MHOM/IL/81/Friedlin</strain>
    </source>
</reference>
<dbReference type="OMA" id="EVTNLCS"/>
<dbReference type="PROSITE" id="PS50294">
    <property type="entry name" value="WD_REPEATS_REGION"/>
    <property type="match status" value="1"/>
</dbReference>
<dbReference type="PANTHER" id="PTHR19848:SF8">
    <property type="entry name" value="F-BOX AND WD REPEAT DOMAIN CONTAINING 7"/>
    <property type="match status" value="1"/>
</dbReference>
<dbReference type="VEuPathDB" id="TriTrypDB:LMJLV39_260022000"/>
<dbReference type="InterPro" id="IPR001680">
    <property type="entry name" value="WD40_rpt"/>
</dbReference>
<keyword evidence="5" id="KW-1185">Reference proteome</keyword>
<dbReference type="SUPFAM" id="SSF50978">
    <property type="entry name" value="WD40 repeat-like"/>
    <property type="match status" value="1"/>
</dbReference>
<dbReference type="HOGENOM" id="CLU_458186_0_0_1"/>
<dbReference type="InterPro" id="IPR011992">
    <property type="entry name" value="EF-hand-dom_pair"/>
</dbReference>
<keyword evidence="1 3" id="KW-0853">WD repeat</keyword>
<dbReference type="InterPro" id="IPR036322">
    <property type="entry name" value="WD40_repeat_dom_sf"/>
</dbReference>
<dbReference type="GeneID" id="5652887"/>
<evidence type="ECO:0000313" key="4">
    <source>
        <dbReference type="EMBL" id="CAJ05337.1"/>
    </source>
</evidence>
<dbReference type="PANTHER" id="PTHR19848">
    <property type="entry name" value="WD40 REPEAT PROTEIN"/>
    <property type="match status" value="1"/>
</dbReference>
<dbReference type="RefSeq" id="XP_001684163.1">
    <property type="nucleotide sequence ID" value="XM_001684111.1"/>
</dbReference>
<dbReference type="VEuPathDB" id="TriTrypDB:LMJSD75_260020400"/>
<dbReference type="KEGG" id="lma:LMJF_26_1590"/>
<dbReference type="STRING" id="5664.Q4Q935"/>
<dbReference type="PROSITE" id="PS50082">
    <property type="entry name" value="WD_REPEATS_2"/>
    <property type="match status" value="1"/>
</dbReference>
<name>Q4Q935_LEIMA</name>
<sequence>MGVCLVHRSIVVADAVSATSKSSTHTALSTPALKQTPRASFEDPLSSFNCDAPFSGYDCHAWSDLQQQNKQSVQDGVDGVSCAQKSSSIATLQRVSLERLSMSAEVSLLDDLLLMKKDDEVASGAGAAGNGFCLGSRRRQLSRIMSDVYSKLNTVTPRHEGEATEDYLKRIFSVVDSESRGKVSSIQLANMLFNDASRASTAMMMAAADHEKDGYLSESEFVSLLHAESGVDLLRADCDESKLTKLSSSSESDDAVLGSLASLTTQEKSPKDAHLLKTLSKIRMRGVEVTNLCSQSSRTKCIAISPDGNLYAVAHRHDNVAHVYMISNGAEVRRLVGHQGSLLGILFSPDRKHVVTAARDNFMVFWDHTIGLECRFSEHPGIVTAVAVSFDGKFVFSGCQDNLVRKFTASKVKIRAVLPDIPCETHGVIVALATQSTKNDLIAFSRSCDKCAYIANAYDLQLFGQLSGHDSLVWKASFNADDSLLFTCCERKIIVWDGTYFSSIRIFISSAVSTPGSSADDVLWTTAVFASREHCGLLFCFKSLGQMQVLNCDAAYTKESIIDIQMRSRVYTASIFVGDTMVCGDDYGNVYRVRIT</sequence>
<dbReference type="InParanoid" id="Q4Q935"/>
<reference evidence="4 5" key="1">
    <citation type="journal article" date="2005" name="Science">
        <title>The genome of the kinetoplastid parasite, Leishmania major.</title>
        <authorList>
            <person name="Ivens A.C."/>
            <person name="Peacock C.S."/>
            <person name="Worthey E.A."/>
            <person name="Murphy L."/>
            <person name="Aggarwal G."/>
            <person name="Berriman M."/>
            <person name="Sisk E."/>
            <person name="Rajandream M.A."/>
            <person name="Adlem E."/>
            <person name="Aert R."/>
            <person name="Anupama A."/>
            <person name="Apostolou Z."/>
            <person name="Attipoe P."/>
            <person name="Bason N."/>
            <person name="Bauser C."/>
            <person name="Beck A."/>
            <person name="Beverley S.M."/>
            <person name="Bianchettin G."/>
            <person name="Borzym K."/>
            <person name="Bothe G."/>
            <person name="Bruschi C.V."/>
            <person name="Collins M."/>
            <person name="Cadag E."/>
            <person name="Ciarloni L."/>
            <person name="Clayton C."/>
            <person name="Coulson R.M."/>
            <person name="Cronin A."/>
            <person name="Cruz A.K."/>
            <person name="Davies R.M."/>
            <person name="De Gaudenzi J."/>
            <person name="Dobson D.E."/>
            <person name="Duesterhoeft A."/>
            <person name="Fazelina G."/>
            <person name="Fosker N."/>
            <person name="Frasch A.C."/>
            <person name="Fraser A."/>
            <person name="Fuchs M."/>
            <person name="Gabel C."/>
            <person name="Goble A."/>
            <person name="Goffeau A."/>
            <person name="Harris D."/>
            <person name="Hertz-Fowler C."/>
            <person name="Hilbert H."/>
            <person name="Horn D."/>
            <person name="Huang Y."/>
            <person name="Klages S."/>
            <person name="Knights A."/>
            <person name="Kube M."/>
            <person name="Larke N."/>
            <person name="Litvin L."/>
            <person name="Lord A."/>
            <person name="Louie T."/>
            <person name="Marra M."/>
            <person name="Masuy D."/>
            <person name="Matthews K."/>
            <person name="Michaeli S."/>
            <person name="Mottram J.C."/>
            <person name="Muller-Auer S."/>
            <person name="Munden H."/>
            <person name="Nelson S."/>
            <person name="Norbertczak H."/>
            <person name="Oliver K."/>
            <person name="O'neil S."/>
            <person name="Pentony M."/>
            <person name="Pohl T.M."/>
            <person name="Price C."/>
            <person name="Purnelle B."/>
            <person name="Quail M.A."/>
            <person name="Rabbinowitsch E."/>
            <person name="Reinhardt R."/>
            <person name="Rieger M."/>
            <person name="Rinta J."/>
            <person name="Robben J."/>
            <person name="Robertson L."/>
            <person name="Ruiz J.C."/>
            <person name="Rutter S."/>
            <person name="Saunders D."/>
            <person name="Schafer M."/>
            <person name="Schein J."/>
            <person name="Schwartz D.C."/>
            <person name="Seeger K."/>
            <person name="Seyler A."/>
            <person name="Sharp S."/>
            <person name="Shin H."/>
            <person name="Sivam D."/>
            <person name="Squares R."/>
            <person name="Squares S."/>
            <person name="Tosato V."/>
            <person name="Vogt C."/>
            <person name="Volckaert G."/>
            <person name="Wambutt R."/>
            <person name="Warren T."/>
            <person name="Wedler H."/>
            <person name="Woodward J."/>
            <person name="Zhou S."/>
            <person name="Zimmermann W."/>
            <person name="Smith D.F."/>
            <person name="Blackwell J.M."/>
            <person name="Stuart K.D."/>
            <person name="Barrell B."/>
            <person name="Myler P.J."/>
        </authorList>
    </citation>
    <scope>NUCLEOTIDE SEQUENCE [LARGE SCALE GENOMIC DNA]</scope>
    <source>
        <strain evidence="5">MHOM/IL/81/Friedlin</strain>
    </source>
</reference>
<dbReference type="Gene3D" id="2.130.10.10">
    <property type="entry name" value="YVTN repeat-like/Quinoprotein amine dehydrogenase"/>
    <property type="match status" value="1"/>
</dbReference>
<dbReference type="EMBL" id="FR796422">
    <property type="protein sequence ID" value="CAJ05337.1"/>
    <property type="molecule type" value="Genomic_DNA"/>
</dbReference>
<dbReference type="eggNOG" id="KOG0266">
    <property type="taxonomic scope" value="Eukaryota"/>
</dbReference>